<evidence type="ECO:0000259" key="1">
    <source>
        <dbReference type="Pfam" id="PF06985"/>
    </source>
</evidence>
<comment type="caution">
    <text evidence="2">The sequence shown here is derived from an EMBL/GenBank/DDBJ whole genome shotgun (WGS) entry which is preliminary data.</text>
</comment>
<dbReference type="AlphaFoldDB" id="A0A9W8PF20"/>
<dbReference type="PANTHER" id="PTHR33112">
    <property type="entry name" value="DOMAIN PROTEIN, PUTATIVE-RELATED"/>
    <property type="match status" value="1"/>
</dbReference>
<protein>
    <recommendedName>
        <fullName evidence="1">Heterokaryon incompatibility domain-containing protein</fullName>
    </recommendedName>
</protein>
<evidence type="ECO:0000313" key="3">
    <source>
        <dbReference type="Proteomes" id="UP001152130"/>
    </source>
</evidence>
<dbReference type="EMBL" id="JAPDHF010000028">
    <property type="protein sequence ID" value="KAJ4003209.1"/>
    <property type="molecule type" value="Genomic_DNA"/>
</dbReference>
<dbReference type="Proteomes" id="UP001152130">
    <property type="component" value="Unassembled WGS sequence"/>
</dbReference>
<gene>
    <name evidence="2" type="ORF">NW766_012527</name>
</gene>
<keyword evidence="3" id="KW-1185">Reference proteome</keyword>
<organism evidence="2 3">
    <name type="scientific">Fusarium irregulare</name>
    <dbReference type="NCBI Taxonomy" id="2494466"/>
    <lineage>
        <taxon>Eukaryota</taxon>
        <taxon>Fungi</taxon>
        <taxon>Dikarya</taxon>
        <taxon>Ascomycota</taxon>
        <taxon>Pezizomycotina</taxon>
        <taxon>Sordariomycetes</taxon>
        <taxon>Hypocreomycetidae</taxon>
        <taxon>Hypocreales</taxon>
        <taxon>Nectriaceae</taxon>
        <taxon>Fusarium</taxon>
        <taxon>Fusarium incarnatum-equiseti species complex</taxon>
    </lineage>
</organism>
<proteinExistence type="predicted"/>
<evidence type="ECO:0000313" key="2">
    <source>
        <dbReference type="EMBL" id="KAJ4003209.1"/>
    </source>
</evidence>
<dbReference type="OrthoDB" id="3486565at2759"/>
<dbReference type="PANTHER" id="PTHR33112:SF9">
    <property type="entry name" value="HETEROKARYON INCOMPATIBILITY DOMAIN-CONTAINING PROTEIN"/>
    <property type="match status" value="1"/>
</dbReference>
<reference evidence="2" key="1">
    <citation type="submission" date="2022-10" db="EMBL/GenBank/DDBJ databases">
        <title>Fusarium specimens isolated from Avocado Roots.</title>
        <authorList>
            <person name="Stajich J."/>
            <person name="Roper C."/>
            <person name="Heimlech-Rivalta G."/>
        </authorList>
    </citation>
    <scope>NUCLEOTIDE SEQUENCE</scope>
    <source>
        <strain evidence="2">CF00143</strain>
    </source>
</reference>
<accession>A0A9W8PF20</accession>
<feature type="domain" description="Heterokaryon incompatibility" evidence="1">
    <location>
        <begin position="183"/>
        <end position="327"/>
    </location>
</feature>
<dbReference type="InterPro" id="IPR010730">
    <property type="entry name" value="HET"/>
</dbReference>
<dbReference type="Pfam" id="PF06985">
    <property type="entry name" value="HET"/>
    <property type="match status" value="1"/>
</dbReference>
<sequence length="673" mass="75982">MDGTSIGNKAETSVSLSPEPKCAVCDNLDVWPERPPRDGRYKQPTTIDCNNLIDTCGYCQLLKSSLIQLDLVPHDKSPVHVWTDEGRIRVNGGGFDEDSRWNAMIYTPFQSQGIPHLGTFPPYLESCDLDTSVDFIKTQLSKCQEDHPAWEKTETPLPTRAIYIGPTNSAIRLFESKGMMARYVTLSHCWGGEQPTITTSSNLAILTDSLDFESLPIVFQQAILVARSLGVEYVWIDSLCIIQDSQADWELESAKMCDYYENAYLTISTATSPNPNVPFLGPRDIKWRPVELQLVTQQGSEPMMAQRIATSAEDEGKLFTRGWAWQESAISSQMVYFTPSELIWECSKCDVHVVPQRYIPDNVSSTRLGFSSTMSKLRFGFASGRSRFAVQTKFAGQKPFPDDHWDGEWSFDESTEPDASDFDYIWDMWNDLLGYYSRRQLTFLIDQLPALSGVASRVYEATDSEYLAGIWQDSLPTSLCWVQEDNNDEALPLSNEYLAPSWSWASVVRGVEFPIERTIARFESGITVIEAKCHVPGLNPFGRVSDGYIKLRGKIFEGTLNCDNPHSTAHYDVVSSEGEWWFRTDSALVEQDGKVSRAREGQTLSEFTSKVTCLYLVTSRSLNYIEGDQLTHYVMVFGARDDDGSYCRIGLASLQTDSPFVLYNYQDREIRIV</sequence>
<name>A0A9W8PF20_9HYPO</name>